<dbReference type="EMBL" id="VWOX01000004">
    <property type="protein sequence ID" value="KAA5544574.1"/>
    <property type="molecule type" value="Genomic_DNA"/>
</dbReference>
<dbReference type="PRINTS" id="PR00081">
    <property type="entry name" value="GDHRDH"/>
</dbReference>
<dbReference type="PANTHER" id="PTHR44196:SF1">
    <property type="entry name" value="DEHYDROGENASE_REDUCTASE SDR FAMILY MEMBER 7B"/>
    <property type="match status" value="1"/>
</dbReference>
<dbReference type="InterPro" id="IPR002347">
    <property type="entry name" value="SDR_fam"/>
</dbReference>
<dbReference type="Pfam" id="PF00106">
    <property type="entry name" value="adh_short"/>
    <property type="match status" value="1"/>
</dbReference>
<gene>
    <name evidence="4" type="ORF">FYK55_09655</name>
</gene>
<evidence type="ECO:0000313" key="4">
    <source>
        <dbReference type="EMBL" id="KAA5544574.1"/>
    </source>
</evidence>
<dbReference type="CDD" id="cd05233">
    <property type="entry name" value="SDR_c"/>
    <property type="match status" value="1"/>
</dbReference>
<evidence type="ECO:0000256" key="1">
    <source>
        <dbReference type="ARBA" id="ARBA00006484"/>
    </source>
</evidence>
<evidence type="ECO:0000256" key="3">
    <source>
        <dbReference type="RuleBase" id="RU000363"/>
    </source>
</evidence>
<keyword evidence="2" id="KW-0560">Oxidoreductase</keyword>
<dbReference type="InterPro" id="IPR036291">
    <property type="entry name" value="NAD(P)-bd_dom_sf"/>
</dbReference>
<organism evidence="4 5">
    <name type="scientific">Roseiconus nitratireducens</name>
    <dbReference type="NCBI Taxonomy" id="2605748"/>
    <lineage>
        <taxon>Bacteria</taxon>
        <taxon>Pseudomonadati</taxon>
        <taxon>Planctomycetota</taxon>
        <taxon>Planctomycetia</taxon>
        <taxon>Pirellulales</taxon>
        <taxon>Pirellulaceae</taxon>
        <taxon>Roseiconus</taxon>
    </lineage>
</organism>
<evidence type="ECO:0000313" key="5">
    <source>
        <dbReference type="Proteomes" id="UP000324479"/>
    </source>
</evidence>
<comment type="similarity">
    <text evidence="1 3">Belongs to the short-chain dehydrogenases/reductases (SDR) family.</text>
</comment>
<name>A0A5M6DAI3_9BACT</name>
<dbReference type="GO" id="GO:0016491">
    <property type="term" value="F:oxidoreductase activity"/>
    <property type="evidence" value="ECO:0007669"/>
    <property type="project" value="UniProtKB-KW"/>
</dbReference>
<accession>A0A5M6DAI3</accession>
<dbReference type="PRINTS" id="PR00080">
    <property type="entry name" value="SDRFAMILY"/>
</dbReference>
<dbReference type="AlphaFoldDB" id="A0A5M6DAI3"/>
<dbReference type="Gene3D" id="3.40.50.720">
    <property type="entry name" value="NAD(P)-binding Rossmann-like Domain"/>
    <property type="match status" value="1"/>
</dbReference>
<comment type="caution">
    <text evidence="4">The sequence shown here is derived from an EMBL/GenBank/DDBJ whole genome shotgun (WGS) entry which is preliminary data.</text>
</comment>
<dbReference type="GO" id="GO:0016020">
    <property type="term" value="C:membrane"/>
    <property type="evidence" value="ECO:0007669"/>
    <property type="project" value="TreeGrafter"/>
</dbReference>
<dbReference type="SUPFAM" id="SSF51735">
    <property type="entry name" value="NAD(P)-binding Rossmann-fold domains"/>
    <property type="match status" value="1"/>
</dbReference>
<proteinExistence type="inferred from homology"/>
<reference evidence="4 5" key="1">
    <citation type="submission" date="2019-08" db="EMBL/GenBank/DDBJ databases">
        <authorList>
            <person name="Dhanesh K."/>
            <person name="Kumar G."/>
            <person name="Sasikala C."/>
            <person name="Venkata Ramana C."/>
        </authorList>
    </citation>
    <scope>NUCLEOTIDE SEQUENCE [LARGE SCALE GENOMIC DNA]</scope>
    <source>
        <strain evidence="4 5">JC645</strain>
    </source>
</reference>
<keyword evidence="5" id="KW-1185">Reference proteome</keyword>
<evidence type="ECO:0000256" key="2">
    <source>
        <dbReference type="ARBA" id="ARBA00023002"/>
    </source>
</evidence>
<protein>
    <submittedName>
        <fullName evidence="4">SDR family NAD(P)-dependent oxidoreductase</fullName>
    </submittedName>
</protein>
<dbReference type="PANTHER" id="PTHR44196">
    <property type="entry name" value="DEHYDROGENASE/REDUCTASE SDR FAMILY MEMBER 7B"/>
    <property type="match status" value="1"/>
</dbReference>
<dbReference type="Proteomes" id="UP000324479">
    <property type="component" value="Unassembled WGS sequence"/>
</dbReference>
<sequence>MPCSALPCLITSASSFFQNTLSADSSPAAKPLAIISGGSAGLGLVIAQTFADAGYELILLGRSAERLEAAQRQLQAAGSAEVQWFACDATDPHQLRDVAANVTDRFGHLDVLVNCVGTSDRGRVCDLDASRVHQLIDQNVIATLHCSQAMLPLLERCGGVVVNIGSLSGKVGARFLGGYNLAKHALAGLTQQMRLEWREKGVHVGLVSPGPIRRDDAGHRYKDRVDDSLPEQAARPGGGTRVKGLPPERVAAAVLKCVRRRRPDLILPGYLRLLITLGNASPRVGDWLLLRFTS</sequence>